<dbReference type="InterPro" id="IPR045864">
    <property type="entry name" value="aa-tRNA-synth_II/BPL/LPL"/>
</dbReference>
<keyword evidence="6 14" id="KW-0479">Metal-binding</keyword>
<dbReference type="SUPFAM" id="SSF52954">
    <property type="entry name" value="Class II aaRS ABD-related"/>
    <property type="match status" value="1"/>
</dbReference>
<keyword evidence="3 14" id="KW-0963">Cytoplasm</keyword>
<proteinExistence type="inferred from homology"/>
<dbReference type="PANTHER" id="PTHR11451:SF44">
    <property type="entry name" value="THREONINE--TRNA LIGASE, CHLOROPLASTIC_MITOCHONDRIAL 2"/>
    <property type="match status" value="1"/>
</dbReference>
<dbReference type="SMART" id="SM00863">
    <property type="entry name" value="tRNA_SAD"/>
    <property type="match status" value="1"/>
</dbReference>
<evidence type="ECO:0000256" key="9">
    <source>
        <dbReference type="ARBA" id="ARBA00022840"/>
    </source>
</evidence>
<keyword evidence="4 14" id="KW-0820">tRNA-binding</keyword>
<evidence type="ECO:0000313" key="18">
    <source>
        <dbReference type="Proteomes" id="UP000070175"/>
    </source>
</evidence>
<dbReference type="GO" id="GO:0005737">
    <property type="term" value="C:cytoplasm"/>
    <property type="evidence" value="ECO:0007669"/>
    <property type="project" value="UniProtKB-SubCell"/>
</dbReference>
<dbReference type="Gene3D" id="3.30.930.10">
    <property type="entry name" value="Bira Bifunctional Protein, Domain 2"/>
    <property type="match status" value="1"/>
</dbReference>
<dbReference type="PRINTS" id="PR01047">
    <property type="entry name" value="TRNASYNTHTHR"/>
</dbReference>
<dbReference type="EC" id="6.1.1.3" evidence="14"/>
<dbReference type="AlphaFoldDB" id="A0A133VQW4"/>
<comment type="subunit">
    <text evidence="14">Homodimer.</text>
</comment>
<evidence type="ECO:0000259" key="16">
    <source>
        <dbReference type="PROSITE" id="PS50862"/>
    </source>
</evidence>
<evidence type="ECO:0000256" key="15">
    <source>
        <dbReference type="SAM" id="Coils"/>
    </source>
</evidence>
<dbReference type="Gene3D" id="3.30.54.20">
    <property type="match status" value="1"/>
</dbReference>
<feature type="binding site" evidence="14">
    <location>
        <position position="277"/>
    </location>
    <ligand>
        <name>Zn(2+)</name>
        <dbReference type="ChEBI" id="CHEBI:29105"/>
        <note>catalytic</note>
    </ligand>
</feature>
<comment type="cofactor">
    <cofactor evidence="14">
        <name>Zn(2+)</name>
        <dbReference type="ChEBI" id="CHEBI:29105"/>
    </cofactor>
    <text evidence="14">Binds 1 zinc ion per subunit.</text>
</comment>
<evidence type="ECO:0000256" key="3">
    <source>
        <dbReference type="ARBA" id="ARBA00022490"/>
    </source>
</evidence>
<comment type="similarity">
    <text evidence="2 14">Belongs to the class-II aminoacyl-tRNA synthetase family.</text>
</comment>
<evidence type="ECO:0000256" key="8">
    <source>
        <dbReference type="ARBA" id="ARBA00022833"/>
    </source>
</evidence>
<evidence type="ECO:0000256" key="10">
    <source>
        <dbReference type="ARBA" id="ARBA00022884"/>
    </source>
</evidence>
<dbReference type="SUPFAM" id="SSF55681">
    <property type="entry name" value="Class II aaRS and biotin synthetases"/>
    <property type="match status" value="1"/>
</dbReference>
<evidence type="ECO:0000256" key="2">
    <source>
        <dbReference type="ARBA" id="ARBA00008226"/>
    </source>
</evidence>
<dbReference type="CDD" id="cd00771">
    <property type="entry name" value="ThrRS_core"/>
    <property type="match status" value="1"/>
</dbReference>
<dbReference type="HAMAP" id="MF_00184">
    <property type="entry name" value="Thr_tRNA_synth"/>
    <property type="match status" value="1"/>
</dbReference>
<feature type="binding site" evidence="14">
    <location>
        <position position="328"/>
    </location>
    <ligand>
        <name>Zn(2+)</name>
        <dbReference type="ChEBI" id="CHEBI:29105"/>
        <note>catalytic</note>
    </ligand>
</feature>
<keyword evidence="9 14" id="KW-0067">ATP-binding</keyword>
<dbReference type="Pfam" id="PF03129">
    <property type="entry name" value="HGTP_anticodon"/>
    <property type="match status" value="1"/>
</dbReference>
<organism evidence="17 18">
    <name type="scientific">candidate division MSBL1 archaeon SCGC-AAA382N08</name>
    <dbReference type="NCBI Taxonomy" id="1698285"/>
    <lineage>
        <taxon>Archaea</taxon>
        <taxon>Methanobacteriati</taxon>
        <taxon>Methanobacteriota</taxon>
        <taxon>candidate division MSBL1</taxon>
    </lineage>
</organism>
<dbReference type="EMBL" id="LHYJ01000001">
    <property type="protein sequence ID" value="KXB08834.1"/>
    <property type="molecule type" value="Genomic_DNA"/>
</dbReference>
<dbReference type="InterPro" id="IPR018163">
    <property type="entry name" value="Thr/Ala-tRNA-synth_IIc_edit"/>
</dbReference>
<dbReference type="Proteomes" id="UP000070175">
    <property type="component" value="Unassembled WGS sequence"/>
</dbReference>
<keyword evidence="18" id="KW-1185">Reference proteome</keyword>
<sequence>MVNVNLETKRHSLAHILAHAVQELEPGTKFGIGPAIENGFYYDFELPEKITEDDFPQIEEKMKELIEQNLKFEQKNISQEKAEELFEEQPYKLELLEDLEGKVSLYRSGEFVDLCNGPHIETTERLNPKAFKLTKVAGAYWKGDEDNKMLTRIYGVAFANQQGLKDYLEFKEQAKKRDHRRLGKKLDLFHIDQEVGPGLILWHPKGALLKKLISDHVLNKYQSHDYQLVSTPHIAKFGLWEKSGHADFYKENMFPAMPMEELNKEEKQDYQLKPMNCPFHVSIYQQDVRSYRDLPLKYTELGTVYRYEKSGVLHGLTRVRGLTQDDAHVFCTPQQMSEELVKLLKLTREVLRDFGFEQYNITLATQPEKYIGTDKRWEKAQNALKYALNELDFDYGIEQQEGAFYGPKIDMNLEDAIGREWQCTTIQLDFNLPERFDMTYMDENGNEQQPIMIHRALLGSLERFIGILIEHYAGEFPTWLAPEQVWVISVGSRHRNYASQVAEKLEQEGIRAEAKNENLTVSKKIRQGEVQKIPYLLVVGDDEQEQHAVRARKESKDLGLFDLEEFIEKIKGEIKNKD</sequence>
<keyword evidence="12 14" id="KW-0030">Aminoacyl-tRNA synthetase</keyword>
<dbReference type="GO" id="GO:0002161">
    <property type="term" value="F:aminoacyl-tRNA deacylase activity"/>
    <property type="evidence" value="ECO:0007669"/>
    <property type="project" value="UniProtKB-ARBA"/>
</dbReference>
<dbReference type="Pfam" id="PF07973">
    <property type="entry name" value="tRNA_SAD"/>
    <property type="match status" value="1"/>
</dbReference>
<dbReference type="NCBIfam" id="TIGR00418">
    <property type="entry name" value="thrS"/>
    <property type="match status" value="1"/>
</dbReference>
<dbReference type="Pfam" id="PF00587">
    <property type="entry name" value="tRNA-synt_2b"/>
    <property type="match status" value="1"/>
</dbReference>
<dbReference type="PROSITE" id="PS50862">
    <property type="entry name" value="AA_TRNA_LIGASE_II"/>
    <property type="match status" value="1"/>
</dbReference>
<keyword evidence="8 14" id="KW-0862">Zinc</keyword>
<dbReference type="SUPFAM" id="SSF55186">
    <property type="entry name" value="ThrRS/AlaRS common domain"/>
    <property type="match status" value="1"/>
</dbReference>
<dbReference type="PANTHER" id="PTHR11451">
    <property type="entry name" value="THREONINE-TRNA LIGASE"/>
    <property type="match status" value="1"/>
</dbReference>
<comment type="caution">
    <text evidence="14">Lacks conserved residue(s) required for the propagation of feature annotation.</text>
</comment>
<dbReference type="InterPro" id="IPR047246">
    <property type="entry name" value="ThrRS_anticodon"/>
</dbReference>
<dbReference type="CDD" id="cd00860">
    <property type="entry name" value="ThrRS_anticodon"/>
    <property type="match status" value="1"/>
</dbReference>
<dbReference type="InterPro" id="IPR004154">
    <property type="entry name" value="Anticodon-bd"/>
</dbReference>
<feature type="binding site" evidence="14">
    <location>
        <position position="454"/>
    </location>
    <ligand>
        <name>Zn(2+)</name>
        <dbReference type="ChEBI" id="CHEBI:29105"/>
        <note>catalytic</note>
    </ligand>
</feature>
<accession>A0A133VQW4</accession>
<feature type="coiled-coil region" evidence="15">
    <location>
        <begin position="55"/>
        <end position="83"/>
    </location>
</feature>
<dbReference type="GO" id="GO:0006435">
    <property type="term" value="P:threonyl-tRNA aminoacylation"/>
    <property type="evidence" value="ECO:0007669"/>
    <property type="project" value="UniProtKB-UniRule"/>
</dbReference>
<gene>
    <name evidence="14" type="primary">thrS</name>
    <name evidence="17" type="ORF">AKJ56_00010</name>
</gene>
<comment type="catalytic activity">
    <reaction evidence="13 14">
        <text>tRNA(Thr) + L-threonine + ATP = L-threonyl-tRNA(Thr) + AMP + diphosphate + H(+)</text>
        <dbReference type="Rhea" id="RHEA:24624"/>
        <dbReference type="Rhea" id="RHEA-COMP:9670"/>
        <dbReference type="Rhea" id="RHEA-COMP:9704"/>
        <dbReference type="ChEBI" id="CHEBI:15378"/>
        <dbReference type="ChEBI" id="CHEBI:30616"/>
        <dbReference type="ChEBI" id="CHEBI:33019"/>
        <dbReference type="ChEBI" id="CHEBI:57926"/>
        <dbReference type="ChEBI" id="CHEBI:78442"/>
        <dbReference type="ChEBI" id="CHEBI:78534"/>
        <dbReference type="ChEBI" id="CHEBI:456215"/>
        <dbReference type="EC" id="6.1.1.3"/>
    </reaction>
</comment>
<dbReference type="InterPro" id="IPR033728">
    <property type="entry name" value="ThrRS_core"/>
</dbReference>
<keyword evidence="7 14" id="KW-0547">Nucleotide-binding</keyword>
<dbReference type="FunFam" id="3.30.980.10:FF:000005">
    <property type="entry name" value="Threonyl-tRNA synthetase, mitochondrial"/>
    <property type="match status" value="1"/>
</dbReference>
<protein>
    <recommendedName>
        <fullName evidence="14">Threonine--tRNA ligase</fullName>
        <ecNumber evidence="14">6.1.1.3</ecNumber>
    </recommendedName>
    <alternativeName>
        <fullName evidence="14">Threonyl-tRNA synthetase</fullName>
        <shortName evidence="14">ThrRS</shortName>
    </alternativeName>
</protein>
<evidence type="ECO:0000256" key="12">
    <source>
        <dbReference type="ARBA" id="ARBA00023146"/>
    </source>
</evidence>
<dbReference type="InterPro" id="IPR002314">
    <property type="entry name" value="aa-tRNA-synt_IIb"/>
</dbReference>
<evidence type="ECO:0000256" key="1">
    <source>
        <dbReference type="ARBA" id="ARBA00004496"/>
    </source>
</evidence>
<dbReference type="GO" id="GO:0005524">
    <property type="term" value="F:ATP binding"/>
    <property type="evidence" value="ECO:0007669"/>
    <property type="project" value="UniProtKB-UniRule"/>
</dbReference>
<dbReference type="GO" id="GO:0000049">
    <property type="term" value="F:tRNA binding"/>
    <property type="evidence" value="ECO:0007669"/>
    <property type="project" value="UniProtKB-KW"/>
</dbReference>
<feature type="domain" description="Aminoacyl-transfer RNA synthetases class-II family profile" evidence="16">
    <location>
        <begin position="178"/>
        <end position="477"/>
    </location>
</feature>
<dbReference type="InterPro" id="IPR002320">
    <property type="entry name" value="Thr-tRNA-ligase_IIa"/>
</dbReference>
<evidence type="ECO:0000256" key="13">
    <source>
        <dbReference type="ARBA" id="ARBA00049515"/>
    </source>
</evidence>
<dbReference type="InterPro" id="IPR012947">
    <property type="entry name" value="tRNA_SAD"/>
</dbReference>
<evidence type="ECO:0000256" key="4">
    <source>
        <dbReference type="ARBA" id="ARBA00022555"/>
    </source>
</evidence>
<dbReference type="PATRIC" id="fig|1698285.3.peg.2"/>
<keyword evidence="15" id="KW-0175">Coiled coil</keyword>
<keyword evidence="10 14" id="KW-0694">RNA-binding</keyword>
<evidence type="ECO:0000256" key="11">
    <source>
        <dbReference type="ARBA" id="ARBA00022917"/>
    </source>
</evidence>
<comment type="subcellular location">
    <subcellularLocation>
        <location evidence="1 14">Cytoplasm</location>
    </subcellularLocation>
</comment>
<dbReference type="InterPro" id="IPR036621">
    <property type="entry name" value="Anticodon-bd_dom_sf"/>
</dbReference>
<evidence type="ECO:0000313" key="17">
    <source>
        <dbReference type="EMBL" id="KXB08834.1"/>
    </source>
</evidence>
<dbReference type="GO" id="GO:0004829">
    <property type="term" value="F:threonine-tRNA ligase activity"/>
    <property type="evidence" value="ECO:0007669"/>
    <property type="project" value="UniProtKB-UniRule"/>
</dbReference>
<evidence type="ECO:0000256" key="14">
    <source>
        <dbReference type="HAMAP-Rule" id="MF_00184"/>
    </source>
</evidence>
<evidence type="ECO:0000256" key="6">
    <source>
        <dbReference type="ARBA" id="ARBA00022723"/>
    </source>
</evidence>
<dbReference type="FunFam" id="3.30.930.10:FF:000002">
    <property type="entry name" value="Threonine--tRNA ligase"/>
    <property type="match status" value="1"/>
</dbReference>
<keyword evidence="11 14" id="KW-0648">Protein biosynthesis</keyword>
<name>A0A133VQW4_9EURY</name>
<dbReference type="InterPro" id="IPR006195">
    <property type="entry name" value="aa-tRNA-synth_II"/>
</dbReference>
<comment type="caution">
    <text evidence="17">The sequence shown here is derived from an EMBL/GenBank/DDBJ whole genome shotgun (WGS) entry which is preliminary data.</text>
</comment>
<keyword evidence="5 14" id="KW-0436">Ligase</keyword>
<dbReference type="Gene3D" id="3.30.980.10">
    <property type="entry name" value="Threonyl-trna Synthetase, Chain A, domain 2"/>
    <property type="match status" value="1"/>
</dbReference>
<dbReference type="FunFam" id="3.40.50.800:FF:000001">
    <property type="entry name" value="Threonine--tRNA ligase"/>
    <property type="match status" value="1"/>
</dbReference>
<dbReference type="Gene3D" id="3.40.50.800">
    <property type="entry name" value="Anticodon-binding domain"/>
    <property type="match status" value="1"/>
</dbReference>
<evidence type="ECO:0000256" key="5">
    <source>
        <dbReference type="ARBA" id="ARBA00022598"/>
    </source>
</evidence>
<evidence type="ECO:0000256" key="7">
    <source>
        <dbReference type="ARBA" id="ARBA00022741"/>
    </source>
</evidence>
<reference evidence="17 18" key="1">
    <citation type="journal article" date="2016" name="Sci. Rep.">
        <title>Metabolic traits of an uncultured archaeal lineage -MSBL1- from brine pools of the Red Sea.</title>
        <authorList>
            <person name="Mwirichia R."/>
            <person name="Alam I."/>
            <person name="Rashid M."/>
            <person name="Vinu M."/>
            <person name="Ba-Alawi W."/>
            <person name="Anthony Kamau A."/>
            <person name="Kamanda Ngugi D."/>
            <person name="Goker M."/>
            <person name="Klenk H.P."/>
            <person name="Bajic V."/>
            <person name="Stingl U."/>
        </authorList>
    </citation>
    <scope>NUCLEOTIDE SEQUENCE [LARGE SCALE GENOMIC DNA]</scope>
    <source>
        <strain evidence="17">SCGC-AAA382N08</strain>
    </source>
</reference>
<dbReference type="GO" id="GO:0046872">
    <property type="term" value="F:metal ion binding"/>
    <property type="evidence" value="ECO:0007669"/>
    <property type="project" value="UniProtKB-KW"/>
</dbReference>